<dbReference type="Pfam" id="PF10601">
    <property type="entry name" value="zf-LITAF-like"/>
    <property type="match status" value="1"/>
</dbReference>
<feature type="transmembrane region" description="Helical" evidence="4">
    <location>
        <begin position="1987"/>
        <end position="2005"/>
    </location>
</feature>
<evidence type="ECO:0000259" key="6">
    <source>
        <dbReference type="PROSITE" id="PS51837"/>
    </source>
</evidence>
<keyword evidence="4" id="KW-1133">Transmembrane helix</keyword>
<dbReference type="CDD" id="cd00603">
    <property type="entry name" value="IPT_PCSR"/>
    <property type="match status" value="1"/>
</dbReference>
<keyword evidence="1" id="KW-0325">Glycoprotein</keyword>
<dbReference type="PROSITE" id="PS51837">
    <property type="entry name" value="LITAF"/>
    <property type="match status" value="1"/>
</dbReference>
<dbReference type="SMART" id="SM00714">
    <property type="entry name" value="LITAF"/>
    <property type="match status" value="1"/>
</dbReference>
<dbReference type="EMBL" id="GL883006">
    <property type="protein sequence ID" value="EGG24837.1"/>
    <property type="molecule type" value="Genomic_DNA"/>
</dbReference>
<dbReference type="InterPro" id="IPR014756">
    <property type="entry name" value="Ig_E-set"/>
</dbReference>
<organism evidence="7 8">
    <name type="scientific">Cavenderia fasciculata</name>
    <name type="common">Slime mold</name>
    <name type="synonym">Dictyostelium fasciculatum</name>
    <dbReference type="NCBI Taxonomy" id="261658"/>
    <lineage>
        <taxon>Eukaryota</taxon>
        <taxon>Amoebozoa</taxon>
        <taxon>Evosea</taxon>
        <taxon>Eumycetozoa</taxon>
        <taxon>Dictyostelia</taxon>
        <taxon>Acytosteliales</taxon>
        <taxon>Cavenderiaceae</taxon>
        <taxon>Cavenderia</taxon>
    </lineage>
</organism>
<dbReference type="CDD" id="cd00054">
    <property type="entry name" value="EGF_CA"/>
    <property type="match status" value="1"/>
</dbReference>
<evidence type="ECO:0000256" key="2">
    <source>
        <dbReference type="PROSITE-ProRule" id="PRU00076"/>
    </source>
</evidence>
<dbReference type="Gene3D" id="2.60.40.10">
    <property type="entry name" value="Immunoglobulins"/>
    <property type="match status" value="5"/>
</dbReference>
<dbReference type="STRING" id="1054147.F4PGK3"/>
<dbReference type="PROSITE" id="PS50026">
    <property type="entry name" value="EGF_3"/>
    <property type="match status" value="1"/>
</dbReference>
<dbReference type="GeneID" id="14877369"/>
<evidence type="ECO:0000256" key="4">
    <source>
        <dbReference type="SAM" id="Phobius"/>
    </source>
</evidence>
<evidence type="ECO:0000256" key="1">
    <source>
        <dbReference type="ARBA" id="ARBA00023180"/>
    </source>
</evidence>
<feature type="compositionally biased region" description="Low complexity" evidence="3">
    <location>
        <begin position="74"/>
        <end position="97"/>
    </location>
</feature>
<dbReference type="InterPro" id="IPR002909">
    <property type="entry name" value="IPT_dom"/>
</dbReference>
<reference evidence="8" key="1">
    <citation type="journal article" date="2011" name="Genome Res.">
        <title>Phylogeny-wide analysis of social amoeba genomes highlights ancient origins for complex intercellular communication.</title>
        <authorList>
            <person name="Heidel A.J."/>
            <person name="Lawal H.M."/>
            <person name="Felder M."/>
            <person name="Schilde C."/>
            <person name="Helps N.R."/>
            <person name="Tunggal B."/>
            <person name="Rivero F."/>
            <person name="John U."/>
            <person name="Schleicher M."/>
            <person name="Eichinger L."/>
            <person name="Platzer M."/>
            <person name="Noegel A.A."/>
            <person name="Schaap P."/>
            <person name="Gloeckner G."/>
        </authorList>
    </citation>
    <scope>NUCLEOTIDE SEQUENCE [LARGE SCALE GENOMIC DNA]</scope>
    <source>
        <strain evidence="8">SH3</strain>
    </source>
</reference>
<dbReference type="KEGG" id="dfa:DFA_03082"/>
<dbReference type="OrthoDB" id="18688at2759"/>
<evidence type="ECO:0000313" key="8">
    <source>
        <dbReference type="Proteomes" id="UP000007797"/>
    </source>
</evidence>
<keyword evidence="2" id="KW-0245">EGF-like domain</keyword>
<feature type="disulfide bond" evidence="2">
    <location>
        <begin position="1727"/>
        <end position="1736"/>
    </location>
</feature>
<proteinExistence type="predicted"/>
<keyword evidence="8" id="KW-1185">Reference proteome</keyword>
<protein>
    <submittedName>
        <fullName evidence="7">IPT/TIG domain-containing protein</fullName>
    </submittedName>
</protein>
<gene>
    <name evidence="7" type="primary">tgrB1</name>
    <name evidence="7" type="ORF">DFA_03082</name>
</gene>
<keyword evidence="2" id="KW-1015">Disulfide bond</keyword>
<feature type="domain" description="LITAF" evidence="6">
    <location>
        <begin position="112"/>
        <end position="196"/>
    </location>
</feature>
<dbReference type="RefSeq" id="XP_004362688.1">
    <property type="nucleotide sequence ID" value="XM_004362631.1"/>
</dbReference>
<evidence type="ECO:0000259" key="5">
    <source>
        <dbReference type="PROSITE" id="PS50026"/>
    </source>
</evidence>
<dbReference type="PROSITE" id="PS00022">
    <property type="entry name" value="EGF_1"/>
    <property type="match status" value="1"/>
</dbReference>
<evidence type="ECO:0000256" key="3">
    <source>
        <dbReference type="SAM" id="MobiDB-lite"/>
    </source>
</evidence>
<dbReference type="PRINTS" id="PR00239">
    <property type="entry name" value="RHODOPSNTAIL"/>
</dbReference>
<dbReference type="Pfam" id="PF01833">
    <property type="entry name" value="TIG"/>
    <property type="match status" value="4"/>
</dbReference>
<evidence type="ECO:0000313" key="7">
    <source>
        <dbReference type="EMBL" id="EGG24837.1"/>
    </source>
</evidence>
<dbReference type="PROSITE" id="PS01186">
    <property type="entry name" value="EGF_2"/>
    <property type="match status" value="1"/>
</dbReference>
<dbReference type="PANTHER" id="PTHR31341">
    <property type="entry name" value="IPT/TIG DOMAIN-CONTAINING PROTEIN-RELATED-RELATED"/>
    <property type="match status" value="1"/>
</dbReference>
<accession>F4PGK3</accession>
<keyword evidence="4" id="KW-0472">Membrane</keyword>
<name>F4PGK3_CACFS</name>
<sequence>MTNLDKPSDSQPAAAPQGQPPVADQNQQAPPPQGYAPPPQGYAPPPQGYAPPPQGYAPPPQGYPPQGYPPQGYPPQGYAPPSQGYPPQGYYAPPQGAPQQQYMQPAVVVQQAPVLIQAPIVQFREVPVDITCGHCQARVTTKTHYESGGMCWLVCFILILFGCWLGCCLIPFGIDSLKDVRHECPSCKATIYKSVGRSVCEVMSRVHDMIYLQSVKDNISLTKGFFEVLAVIREMKSTNNSSSLLKFYYSLLVIFIIYCQSCYVVVDALPTINSVESNGNSISIYGIDFGIAINEVTITFSTQSLLELPPTTLVSNGANSLVTFTPTVPILNGQVMVAVAGWESNYYSFTLKPVISISSPRPSALGGSANFQGYFINKLRANGQPTNFVLTIGSNVINNAALTYSTTGTYLNTTGLPRGTGTIASTLSIDGVVTSFDMTYAAPTFTLFVTSQNLLAVQGSNFGNVFSLISVHSVNYPSISFNATSISTDNIRFLATVPDNAWTDNYYIKVDGQISNSRLVSFTPWLLTCTQIPTAGGAVTITGHIMSHPTIPQLVKIRDNIVCPVTFGNGSMVVFTAPAGGGSNVAVILFSSTPIYTSYYSPIIDSVVQQPNGQLLIVGQYFGTPLTVMVGDIAYLSLVSKNADQTNMTIVPSPASRNGAVKVIIADLISNLYTFTLQPIITSVTSVDTIGGQVTIIGSFLHNLRQDGSTAPVSIAFGSAAPTPVSSWSNDTGSYIVVNVAEGVGKNIPVSVTVDGKQSNQGSFSYNPPTITSVTQSSTGINIHGSNFGVSTSTTMPIVNNKDYTPNTSIVTQTEITVSLGANEKNGYVSVVVGGQLATSNITLELEPVISSTGPVSLYGGTFTISGRYLNNQDYLGNTIPLSVELGLNTQCTSPVTTGTQVTCQYTKGLGGADANIVLTIGNKQTSTFVSFPAPTLSSISPTQDVTDDSITMFGTNFGTRSDQIFVFIGQDAGSVTGLASDSLVFKINPNSKSGPAKVRVFGQDSNTMEVVISPIITSVDKVATGGGTISILGQHFNQFRSNNTQSSISIRLNSNPPSSSGFVVKSSSVIEYGIPAGTGKGQSLTLTIDGQSSSIVFNYPVPVLYNVNQVQQSQAHYTTGLTIFGSSFGTVKENVQFLFKNQLTAQFQPVTMLLDSAIQVALPTFAKNDKILVNVSNQLSNEIDLELYPILKSITSADSVGGEIKIGGLYLNNQTANGTVLPITVVFPGNVPCTNIQKIADDQDMSYITCMAPPGTGITNSVVVTVGQRADTINFAYGAPVIFDLIVSDTNSVSIIGKNFGTAQSGITVNLGATTQSFSFVNSTLLLFTADPSSTKSGPITVTLTDGRVSNPVQLHLTPIITSVSKPVKTNGDQLTIVGSFLNPTRLDGSSTNITIIIDQQQQQQCTNPVASGSTIVCTSPQGSGTNHNIRVYIDGVASPTSVQFSYIAPLISGIVQRASSNEITIYGTNFGGSDLTKISINNDIKLESIVNPTMMNATLQSASKNGNIRVVVDGQTSNNYLLNIKPLVSFISSASPFGGVVEIVGKYLWTVRSNGTFTEITIKIGGLDCLNISTTVDDGTSIQCSIGAASLYQQAVLVTIDSIVGDSGSLEYTSLDPVITSIDSTYFKVPGQVVFHGDHFYGPTIDIQIGDTPCTNGQIVDRNTVTCDFDSLIGSNASQPLDVYVKCGNLDVTVEGIYKYRVLECLNSCSSPNNGQCLVNGQCKCVGGYTGSDCSIPFTKSVTSTPTTTVSGGSFVAYNSTVEFLLSHIQEIRENGTVVKTISLIDAKWDILDENSSASVIIYNNTVIGQYNIELVVSSFNQSSDHIIQFAGDEIAVPSNSIKHNIIINSYTFESETSSLLVIYRFKSPTQLDYDCKTKDTTYQFDTSSSSTLIKSYSIDSPLGTMIASFSNRAIVDDTNQIVTSIQAVASIDSTTKSSAGVQYVGIRVPSFENFVEIDPVFSATLKTTPPPIQECTVSSSSSTSIPSIFFSFFSFIIFLIVFN</sequence>
<dbReference type="SUPFAM" id="SSF81296">
    <property type="entry name" value="E set domains"/>
    <property type="match status" value="4"/>
</dbReference>
<dbReference type="SMART" id="SM00429">
    <property type="entry name" value="IPT"/>
    <property type="match status" value="3"/>
</dbReference>
<dbReference type="Proteomes" id="UP000007797">
    <property type="component" value="Unassembled WGS sequence"/>
</dbReference>
<feature type="region of interest" description="Disordered" evidence="3">
    <location>
        <begin position="1"/>
        <end position="97"/>
    </location>
</feature>
<feature type="transmembrane region" description="Helical" evidence="4">
    <location>
        <begin position="150"/>
        <end position="172"/>
    </location>
</feature>
<dbReference type="InterPro" id="IPR006629">
    <property type="entry name" value="LITAF"/>
</dbReference>
<dbReference type="InterPro" id="IPR013783">
    <property type="entry name" value="Ig-like_fold"/>
</dbReference>
<dbReference type="InterPro" id="IPR000742">
    <property type="entry name" value="EGF"/>
</dbReference>
<feature type="compositionally biased region" description="Pro residues" evidence="3">
    <location>
        <begin position="29"/>
        <end position="73"/>
    </location>
</feature>
<feature type="domain" description="EGF-like" evidence="5">
    <location>
        <begin position="1703"/>
        <end position="1737"/>
    </location>
</feature>
<comment type="caution">
    <text evidence="2">Lacks conserved residue(s) required for the propagation of feature annotation.</text>
</comment>
<keyword evidence="4" id="KW-0812">Transmembrane</keyword>
<feature type="compositionally biased region" description="Low complexity" evidence="3">
    <location>
        <begin position="11"/>
        <end position="28"/>
    </location>
</feature>
<dbReference type="InterPro" id="IPR052014">
    <property type="entry name" value="Dictyostelium_Tiger"/>
</dbReference>